<feature type="domain" description="Major facilitator superfamily (MFS) profile" evidence="5">
    <location>
        <begin position="1"/>
        <end position="140"/>
    </location>
</feature>
<dbReference type="GO" id="GO:0022857">
    <property type="term" value="F:transmembrane transporter activity"/>
    <property type="evidence" value="ECO:0007669"/>
    <property type="project" value="InterPro"/>
</dbReference>
<accession>A0A165SGC3</accession>
<dbReference type="STRING" id="1335048.AKL17_0499"/>
<dbReference type="AlphaFoldDB" id="A0A165SGC3"/>
<evidence type="ECO:0000259" key="5">
    <source>
        <dbReference type="PROSITE" id="PS50850"/>
    </source>
</evidence>
<proteinExistence type="predicted"/>
<reference evidence="6 7" key="1">
    <citation type="submission" date="2015-09" db="EMBL/GenBank/DDBJ databases">
        <title>Complete genome sequence of Defluviimonas alba cai42t isolated from an oilfield in Xinjiang.</title>
        <authorList>
            <person name="Geng S."/>
            <person name="Pan X."/>
            <person name="Wu X."/>
        </authorList>
    </citation>
    <scope>NUCLEOTIDE SEQUENCE [LARGE SCALE GENOMIC DNA]</scope>
    <source>
        <strain evidence="7">cai42</strain>
    </source>
</reference>
<keyword evidence="1 4" id="KW-0812">Transmembrane</keyword>
<name>A0A165SGC3_9RHOB</name>
<dbReference type="SUPFAM" id="SSF103473">
    <property type="entry name" value="MFS general substrate transporter"/>
    <property type="match status" value="1"/>
</dbReference>
<dbReference type="Proteomes" id="UP000076128">
    <property type="component" value="Chromosome"/>
</dbReference>
<evidence type="ECO:0000256" key="3">
    <source>
        <dbReference type="ARBA" id="ARBA00023136"/>
    </source>
</evidence>
<organism evidence="6 7">
    <name type="scientific">Frigidibacter mobilis</name>
    <dbReference type="NCBI Taxonomy" id="1335048"/>
    <lineage>
        <taxon>Bacteria</taxon>
        <taxon>Pseudomonadati</taxon>
        <taxon>Pseudomonadota</taxon>
        <taxon>Alphaproteobacteria</taxon>
        <taxon>Rhodobacterales</taxon>
        <taxon>Paracoccaceae</taxon>
        <taxon>Frigidibacter</taxon>
    </lineage>
</organism>
<gene>
    <name evidence="6" type="ORF">AKL17_0499</name>
</gene>
<dbReference type="PROSITE" id="PS50850">
    <property type="entry name" value="MFS"/>
    <property type="match status" value="1"/>
</dbReference>
<sequence>MWACGQLAGRVGKKNLLIGLYLVRALSLAFLAVSTEVWHLYAFALIYGVSSMPIIPLKTGLIGDLFGANAMGSILGTAWFLHQILAAIAVYLGGYLRVETGSYSAAFWSAAILLLIGAVSTILVRNSGGPVPLKPNPARG</sequence>
<evidence type="ECO:0000256" key="1">
    <source>
        <dbReference type="ARBA" id="ARBA00022692"/>
    </source>
</evidence>
<keyword evidence="2 4" id="KW-1133">Transmembrane helix</keyword>
<feature type="transmembrane region" description="Helical" evidence="4">
    <location>
        <begin position="105"/>
        <end position="124"/>
    </location>
</feature>
<dbReference type="OrthoDB" id="146345at2"/>
<evidence type="ECO:0000256" key="4">
    <source>
        <dbReference type="SAM" id="Phobius"/>
    </source>
</evidence>
<dbReference type="KEGG" id="daa:AKL17_0499"/>
<dbReference type="RefSeq" id="WP_084739418.1">
    <property type="nucleotide sequence ID" value="NZ_CP012661.1"/>
</dbReference>
<dbReference type="Gene3D" id="1.20.1250.20">
    <property type="entry name" value="MFS general substrate transporter like domains"/>
    <property type="match status" value="1"/>
</dbReference>
<feature type="transmembrane region" description="Helical" evidence="4">
    <location>
        <begin position="73"/>
        <end position="93"/>
    </location>
</feature>
<dbReference type="InterPro" id="IPR011701">
    <property type="entry name" value="MFS"/>
</dbReference>
<evidence type="ECO:0000313" key="6">
    <source>
        <dbReference type="EMBL" id="AMY67759.1"/>
    </source>
</evidence>
<keyword evidence="3 4" id="KW-0472">Membrane</keyword>
<evidence type="ECO:0000313" key="7">
    <source>
        <dbReference type="Proteomes" id="UP000076128"/>
    </source>
</evidence>
<dbReference type="InterPro" id="IPR020846">
    <property type="entry name" value="MFS_dom"/>
</dbReference>
<dbReference type="Pfam" id="PF07690">
    <property type="entry name" value="MFS_1"/>
    <property type="match status" value="1"/>
</dbReference>
<dbReference type="PATRIC" id="fig|1335048.3.peg.518"/>
<feature type="transmembrane region" description="Helical" evidence="4">
    <location>
        <begin position="16"/>
        <end position="34"/>
    </location>
</feature>
<keyword evidence="7" id="KW-1185">Reference proteome</keyword>
<evidence type="ECO:0000256" key="2">
    <source>
        <dbReference type="ARBA" id="ARBA00022989"/>
    </source>
</evidence>
<protein>
    <submittedName>
        <fullName evidence="6">Major facilitator transporter</fullName>
    </submittedName>
</protein>
<dbReference type="InterPro" id="IPR036259">
    <property type="entry name" value="MFS_trans_sf"/>
</dbReference>
<dbReference type="EMBL" id="CP012661">
    <property type="protein sequence ID" value="AMY67759.1"/>
    <property type="molecule type" value="Genomic_DNA"/>
</dbReference>